<keyword evidence="3" id="KW-1185">Reference proteome</keyword>
<proteinExistence type="predicted"/>
<evidence type="ECO:0000313" key="3">
    <source>
        <dbReference type="Proteomes" id="UP001153269"/>
    </source>
</evidence>
<dbReference type="Proteomes" id="UP001153269">
    <property type="component" value="Unassembled WGS sequence"/>
</dbReference>
<protein>
    <submittedName>
        <fullName evidence="2">Uncharacterized protein</fullName>
    </submittedName>
</protein>
<evidence type="ECO:0000313" key="2">
    <source>
        <dbReference type="EMBL" id="CAB1448261.1"/>
    </source>
</evidence>
<evidence type="ECO:0000256" key="1">
    <source>
        <dbReference type="SAM" id="MobiDB-lite"/>
    </source>
</evidence>
<organism evidence="2 3">
    <name type="scientific">Pleuronectes platessa</name>
    <name type="common">European plaice</name>
    <dbReference type="NCBI Taxonomy" id="8262"/>
    <lineage>
        <taxon>Eukaryota</taxon>
        <taxon>Metazoa</taxon>
        <taxon>Chordata</taxon>
        <taxon>Craniata</taxon>
        <taxon>Vertebrata</taxon>
        <taxon>Euteleostomi</taxon>
        <taxon>Actinopterygii</taxon>
        <taxon>Neopterygii</taxon>
        <taxon>Teleostei</taxon>
        <taxon>Neoteleostei</taxon>
        <taxon>Acanthomorphata</taxon>
        <taxon>Carangaria</taxon>
        <taxon>Pleuronectiformes</taxon>
        <taxon>Pleuronectoidei</taxon>
        <taxon>Pleuronectidae</taxon>
        <taxon>Pleuronectes</taxon>
    </lineage>
</organism>
<dbReference type="AlphaFoldDB" id="A0A9N7YXM3"/>
<feature type="compositionally biased region" description="Basic and acidic residues" evidence="1">
    <location>
        <begin position="1"/>
        <end position="10"/>
    </location>
</feature>
<sequence length="147" mass="17101">MFSLNPHERPPAASWAARPHKELEERVTARQPPLTSLLCAKRQISRRRIPRREQRLRALDPSLPPPRCSRRASSCLRSRLHDFEERENNRGPDPLIGASTPVQRSLMRFCEVITAVEQEIDVHYPEGRGFDPRLLQSAFPRVPWTRH</sequence>
<reference evidence="2" key="1">
    <citation type="submission" date="2020-03" db="EMBL/GenBank/DDBJ databases">
        <authorList>
            <person name="Weist P."/>
        </authorList>
    </citation>
    <scope>NUCLEOTIDE SEQUENCE</scope>
</reference>
<name>A0A9N7YXM3_PLEPL</name>
<dbReference type="EMBL" id="CADEAL010003971">
    <property type="protein sequence ID" value="CAB1448261.1"/>
    <property type="molecule type" value="Genomic_DNA"/>
</dbReference>
<feature type="region of interest" description="Disordered" evidence="1">
    <location>
        <begin position="1"/>
        <end position="30"/>
    </location>
</feature>
<feature type="compositionally biased region" description="Basic and acidic residues" evidence="1">
    <location>
        <begin position="19"/>
        <end position="28"/>
    </location>
</feature>
<feature type="region of interest" description="Disordered" evidence="1">
    <location>
        <begin position="50"/>
        <end position="73"/>
    </location>
</feature>
<accession>A0A9N7YXM3</accession>
<comment type="caution">
    <text evidence="2">The sequence shown here is derived from an EMBL/GenBank/DDBJ whole genome shotgun (WGS) entry which is preliminary data.</text>
</comment>
<gene>
    <name evidence="2" type="ORF">PLEPLA_LOCUS35918</name>
</gene>